<dbReference type="AlphaFoldDB" id="A0A6G1S7G5"/>
<dbReference type="InterPro" id="IPR001251">
    <property type="entry name" value="CRAL-TRIO_dom"/>
</dbReference>
<dbReference type="GO" id="GO:0012505">
    <property type="term" value="C:endomembrane system"/>
    <property type="evidence" value="ECO:0007669"/>
    <property type="project" value="TreeGrafter"/>
</dbReference>
<dbReference type="Gene3D" id="3.40.525.10">
    <property type="entry name" value="CRAL-TRIO lipid binding domain"/>
    <property type="match status" value="1"/>
</dbReference>
<dbReference type="CDD" id="cd00170">
    <property type="entry name" value="SEC14"/>
    <property type="match status" value="1"/>
</dbReference>
<evidence type="ECO:0000256" key="1">
    <source>
        <dbReference type="SAM" id="MobiDB-lite"/>
    </source>
</evidence>
<organism evidence="3">
    <name type="scientific">Aceria tosichella</name>
    <name type="common">wheat curl mite</name>
    <dbReference type="NCBI Taxonomy" id="561515"/>
    <lineage>
        <taxon>Eukaryota</taxon>
        <taxon>Metazoa</taxon>
        <taxon>Ecdysozoa</taxon>
        <taxon>Arthropoda</taxon>
        <taxon>Chelicerata</taxon>
        <taxon>Arachnida</taxon>
        <taxon>Acari</taxon>
        <taxon>Acariformes</taxon>
        <taxon>Trombidiformes</taxon>
        <taxon>Prostigmata</taxon>
        <taxon>Eupodina</taxon>
        <taxon>Eriophyoidea</taxon>
        <taxon>Eriophyidae</taxon>
        <taxon>Eriophyinae</taxon>
        <taxon>Aceriini</taxon>
        <taxon>Aceria</taxon>
    </lineage>
</organism>
<gene>
    <name evidence="3" type="primary">Mospd2_13</name>
    <name evidence="3" type="ORF">g.19912</name>
</gene>
<feature type="domain" description="CRAL-TRIO" evidence="2">
    <location>
        <begin position="105"/>
        <end position="262"/>
    </location>
</feature>
<dbReference type="GO" id="GO:0140284">
    <property type="term" value="C:endoplasmic reticulum-endosome membrane contact site"/>
    <property type="evidence" value="ECO:0007669"/>
    <property type="project" value="TreeGrafter"/>
</dbReference>
<feature type="region of interest" description="Disordered" evidence="1">
    <location>
        <begin position="331"/>
        <end position="373"/>
    </location>
</feature>
<proteinExistence type="predicted"/>
<dbReference type="PANTHER" id="PTHR46384:SF1">
    <property type="entry name" value="MOTILE SPERM DOMAIN-CONTAINING PROTEIN 2"/>
    <property type="match status" value="1"/>
</dbReference>
<name>A0A6G1S7G5_9ACAR</name>
<sequence>MPINRMPTKDFINVKQRNRLDSLITDVTPNSPPEVIAKVRDIINAEVAKNPQDFDPDDVERFMKSDWTVTRFLLRKKDDIDEAAKMMIACGRWRHKLGMPRWKDEDFPKEFYNLGGVFPYAPDLLGNTVIYIRAKLYDKKLSCIQELFQRYMIHIANRVDNERDGRGWSIVVDCSGTGMANMDVSMLIFMLNEVIPHLPKGLNYVLIYELPWLLSKIVNTTISCLPSEYKKLAKTASKKDIHNWIAKECLPDFMGGTCDINYRRAPKNAKTMEEMAEKLKLSEKDLKLIEKIYQPYLDEADQAMAARRQGKNLRRRSSVLEFWHWMKNKIDGSGPLDGQSSDEPGKVGGPTKKTSVIKKDAPKLASIADGGDE</sequence>
<protein>
    <submittedName>
        <fullName evidence="3">Motile sperm domain-containing protein 2</fullName>
    </submittedName>
</protein>
<dbReference type="SUPFAM" id="SSF52087">
    <property type="entry name" value="CRAL/TRIO domain"/>
    <property type="match status" value="1"/>
</dbReference>
<accession>A0A6G1S7G5</accession>
<evidence type="ECO:0000313" key="3">
    <source>
        <dbReference type="EMBL" id="MDE46454.1"/>
    </source>
</evidence>
<reference evidence="3" key="1">
    <citation type="submission" date="2018-10" db="EMBL/GenBank/DDBJ databases">
        <title>Transcriptome assembly of Aceria tosichella (Wheat curl mite) Type 2.</title>
        <authorList>
            <person name="Scully E.D."/>
            <person name="Geib S.M."/>
            <person name="Palmer N.A."/>
            <person name="Gupta A.K."/>
            <person name="Sarath G."/>
            <person name="Tatineni S."/>
        </authorList>
    </citation>
    <scope>NUCLEOTIDE SEQUENCE</scope>
    <source>
        <strain evidence="3">LincolnNE</strain>
    </source>
</reference>
<dbReference type="InterPro" id="IPR036865">
    <property type="entry name" value="CRAL-TRIO_dom_sf"/>
</dbReference>
<evidence type="ECO:0000259" key="2">
    <source>
        <dbReference type="PROSITE" id="PS50191"/>
    </source>
</evidence>
<dbReference type="PANTHER" id="PTHR46384">
    <property type="entry name" value="MOTILE SPERM DOMAIN-CONTAINING PROTEIN 2"/>
    <property type="match status" value="1"/>
</dbReference>
<dbReference type="InterPro" id="IPR036273">
    <property type="entry name" value="CRAL/TRIO_N_dom_sf"/>
</dbReference>
<dbReference type="InterPro" id="IPR053012">
    <property type="entry name" value="ER-organelle_contact"/>
</dbReference>
<dbReference type="EMBL" id="GGYP01001683">
    <property type="protein sequence ID" value="MDE46454.1"/>
    <property type="molecule type" value="Transcribed_RNA"/>
</dbReference>
<dbReference type="Pfam" id="PF00650">
    <property type="entry name" value="CRAL_TRIO"/>
    <property type="match status" value="1"/>
</dbReference>
<dbReference type="SMART" id="SM00516">
    <property type="entry name" value="SEC14"/>
    <property type="match status" value="1"/>
</dbReference>
<dbReference type="SUPFAM" id="SSF46938">
    <property type="entry name" value="CRAL/TRIO N-terminal domain"/>
    <property type="match status" value="1"/>
</dbReference>
<dbReference type="PROSITE" id="PS50191">
    <property type="entry name" value="CRAL_TRIO"/>
    <property type="match status" value="1"/>
</dbReference>